<keyword evidence="10" id="KW-0521">NADP</keyword>
<feature type="repeat" description="ANK" evidence="9">
    <location>
        <begin position="956"/>
        <end position="980"/>
    </location>
</feature>
<feature type="repeat" description="ANK" evidence="9">
    <location>
        <begin position="849"/>
        <end position="881"/>
    </location>
</feature>
<evidence type="ECO:0000256" key="5">
    <source>
        <dbReference type="ARBA" id="ARBA00022737"/>
    </source>
</evidence>
<dbReference type="GO" id="GO:0106274">
    <property type="term" value="F:NAD+-protein-arginine ADP-ribosyltransferase activity"/>
    <property type="evidence" value="ECO:0007669"/>
    <property type="project" value="UniProtKB-EC"/>
</dbReference>
<dbReference type="PaxDb" id="55529-EKX47156"/>
<dbReference type="PROSITE" id="PS50222">
    <property type="entry name" value="EF_HAND_2"/>
    <property type="match status" value="2"/>
</dbReference>
<dbReference type="SMART" id="SM00054">
    <property type="entry name" value="EFh"/>
    <property type="match status" value="2"/>
</dbReference>
<dbReference type="STRING" id="905079.L1JF75"/>
<dbReference type="EMBL" id="JH992991">
    <property type="protein sequence ID" value="EKX47156.1"/>
    <property type="molecule type" value="Genomic_DNA"/>
</dbReference>
<dbReference type="Proteomes" id="UP000011087">
    <property type="component" value="Unassembled WGS sequence"/>
</dbReference>
<evidence type="ECO:0000256" key="7">
    <source>
        <dbReference type="ARBA" id="ARBA00023043"/>
    </source>
</evidence>
<dbReference type="Pfam" id="PF01129">
    <property type="entry name" value="ART"/>
    <property type="match status" value="1"/>
</dbReference>
<keyword evidence="6" id="KW-0106">Calcium</keyword>
<feature type="compositionally biased region" description="Basic residues" evidence="11">
    <location>
        <begin position="17"/>
        <end position="26"/>
    </location>
</feature>
<dbReference type="InterPro" id="IPR002110">
    <property type="entry name" value="Ankyrin_rpt"/>
</dbReference>
<sequence>MSYIRMHLEWRKDGKHSSIRASKRSPHASDKEWGEWCQSLYQDVMSSLQPNEVPVPSSFPSRANKDESPAEPAAPMPEAEDSAEPQREDPLEALMSSWQQLSIEGCDLNEIFSKLDLDKNGRVSKDELREIFIQLHIPVENVDIDKVFHALDANQDNSIDIDDIRQIIFRRIDLQVIEDLANNLDWAKLFARKFISQTKQGKRRASLSGAIERTLSNRSLIQNLLDDVKKEVAVQLEQKLNEKLSSNKTRSMAPQSSFKDKFSMSSSHLRNAGFGSLRWFRRGLDGTIGLPAINVKEAMELEHSSLETFITGNYQLRTCPAEEWEFVVSPSEARKYPGEESEEDPGGRKRCLLSELMQSPLVAASGLTEEELIALRLYTGPMYMLYNEVLRGALHRKKQKGQFSYVTTIHMINSGILKLASASPLPPGRKVYRGLSGMRLPECFFVDDASGCRGGVELAFMSTTVNFDVALQYTGSRDSLLPIIFEISMGQVDRGASLHWLSQYPEENEVLLPPLSNLEVIGSPKAEVFGERNVLVFSMRLNVNLKSMNKEELEGRRKALHMNALNNTMQEIERDLFQRVAMLPKGDAGTVRGEGRRVVERILEECNRFVELYESQDVRWYNKDMHYKHALEESSNLRSLSLELFSYWEENTEVADYNIDALSMIQVHRLKSSFLLQCYREAETEEERKQAALKIVIWEGLVESEEKIDTKRGFDGDTALITAVAQGNVDQTILLLDASCSIHAQNRKGFTALATASLNGHLDCVRILLERKADVAKMNDRSEPPLFLACRSGHVECVKLLIEYGARVQTRAMEGNSSVFVAAEQGHLDVLQEIVNVAGTKILLQRNAKGWTCLHLAAQQGHLEVVRFLVEQGGHRLFRSKDGTGRTCLHWASKFSRKSSQKSVLQLLRELPELRLEDPDNQSRNCMHLAARYGCEENLEYICREGGASLLTEDIYGFSPLHLACLSGVRECVKLLCEIGGTELLWRKSRQGTIAFHFSCANGRRKITEDLLNLGGNELINARSSDGRTPIFYAAMNGHTREVELLCNVGGAAILEAKDDEGWNVLHWLTEGKMGEAEAEDWNTRVNLANKKECASFLCRASPALLWEREPLEGRTCMHLACASGHLDMVALLFAEAGRPMLLERDIKGRTCLHSAAWEDKLEVIRYLWDIGGEDLLFLTDETGMTCAHYAVLNSRRNSDETDELEAETDGLEGNHAENDEAGQASSEDEEEKDKRAEEGFSLLDATMSVSLQSSMIHAAAETEVLRFLLSVGKRKLLEMKDNEGNTVLDIAIANDLGDCQDIIEKAFKRNT</sequence>
<dbReference type="OrthoDB" id="163438at2759"/>
<dbReference type="PROSITE" id="PS50297">
    <property type="entry name" value="ANK_REP_REGION"/>
    <property type="match status" value="4"/>
</dbReference>
<evidence type="ECO:0000256" key="10">
    <source>
        <dbReference type="RuleBase" id="RU361228"/>
    </source>
</evidence>
<dbReference type="InterPro" id="IPR036770">
    <property type="entry name" value="Ankyrin_rpt-contain_sf"/>
</dbReference>
<dbReference type="PROSITE" id="PS50088">
    <property type="entry name" value="ANK_REPEAT"/>
    <property type="match status" value="6"/>
</dbReference>
<dbReference type="SUPFAM" id="SSF56399">
    <property type="entry name" value="ADP-ribosylation"/>
    <property type="match status" value="1"/>
</dbReference>
<keyword evidence="5" id="KW-0677">Repeat</keyword>
<reference evidence="15" key="2">
    <citation type="submission" date="2012-11" db="EMBL/GenBank/DDBJ databases">
        <authorList>
            <person name="Kuo A."/>
            <person name="Curtis B.A."/>
            <person name="Tanifuji G."/>
            <person name="Burki F."/>
            <person name="Gruber A."/>
            <person name="Irimia M."/>
            <person name="Maruyama S."/>
            <person name="Arias M.C."/>
            <person name="Ball S.G."/>
            <person name="Gile G.H."/>
            <person name="Hirakawa Y."/>
            <person name="Hopkins J.F."/>
            <person name="Rensing S.A."/>
            <person name="Schmutz J."/>
            <person name="Symeonidi A."/>
            <person name="Elias M."/>
            <person name="Eveleigh R.J."/>
            <person name="Herman E.K."/>
            <person name="Klute M.J."/>
            <person name="Nakayama T."/>
            <person name="Obornik M."/>
            <person name="Reyes-Prieto A."/>
            <person name="Armbrust E.V."/>
            <person name="Aves S.J."/>
            <person name="Beiko R.G."/>
            <person name="Coutinho P."/>
            <person name="Dacks J.B."/>
            <person name="Durnford D.G."/>
            <person name="Fast N.M."/>
            <person name="Green B.R."/>
            <person name="Grisdale C."/>
            <person name="Hempe F."/>
            <person name="Henrissat B."/>
            <person name="Hoppner M.P."/>
            <person name="Ishida K.-I."/>
            <person name="Kim E."/>
            <person name="Koreny L."/>
            <person name="Kroth P.G."/>
            <person name="Liu Y."/>
            <person name="Malik S.-B."/>
            <person name="Maier U.G."/>
            <person name="McRose D."/>
            <person name="Mock T."/>
            <person name="Neilson J.A."/>
            <person name="Onodera N.T."/>
            <person name="Poole A.M."/>
            <person name="Pritham E.J."/>
            <person name="Richards T.A."/>
            <person name="Rocap G."/>
            <person name="Roy S.W."/>
            <person name="Sarai C."/>
            <person name="Schaack S."/>
            <person name="Shirato S."/>
            <person name="Slamovits C.H."/>
            <person name="Spencer D.F."/>
            <person name="Suzuki S."/>
            <person name="Worden A.Z."/>
            <person name="Zauner S."/>
            <person name="Barry K."/>
            <person name="Bell C."/>
            <person name="Bharti A.K."/>
            <person name="Crow J.A."/>
            <person name="Grimwood J."/>
            <person name="Kramer R."/>
            <person name="Lindquist E."/>
            <person name="Lucas S."/>
            <person name="Salamov A."/>
            <person name="McFadden G.I."/>
            <person name="Lane C.E."/>
            <person name="Keeling P.J."/>
            <person name="Gray M.W."/>
            <person name="Grigoriev I.V."/>
            <person name="Archibald J.M."/>
        </authorList>
    </citation>
    <scope>NUCLEOTIDE SEQUENCE</scope>
    <source>
        <strain evidence="15">CCMP2712</strain>
    </source>
</reference>
<keyword evidence="2 10" id="KW-0328">Glycosyltransferase</keyword>
<dbReference type="InterPro" id="IPR011992">
    <property type="entry name" value="EF-hand-dom_pair"/>
</dbReference>
<reference evidence="14" key="3">
    <citation type="submission" date="2015-06" db="UniProtKB">
        <authorList>
            <consortium name="EnsemblProtists"/>
        </authorList>
    </citation>
    <scope>IDENTIFICATION</scope>
</reference>
<gene>
    <name evidence="13" type="ORF">GUITHDRAFT_107067</name>
</gene>
<dbReference type="SMART" id="SM00248">
    <property type="entry name" value="ANK"/>
    <property type="match status" value="12"/>
</dbReference>
<dbReference type="eggNOG" id="KOG4177">
    <property type="taxonomic scope" value="Eukaryota"/>
</dbReference>
<dbReference type="Pfam" id="PF13499">
    <property type="entry name" value="EF-hand_7"/>
    <property type="match status" value="1"/>
</dbReference>
<reference evidence="13 15" key="1">
    <citation type="journal article" date="2012" name="Nature">
        <title>Algal genomes reveal evolutionary mosaicism and the fate of nucleomorphs.</title>
        <authorList>
            <consortium name="DOE Joint Genome Institute"/>
            <person name="Curtis B.A."/>
            <person name="Tanifuji G."/>
            <person name="Burki F."/>
            <person name="Gruber A."/>
            <person name="Irimia M."/>
            <person name="Maruyama S."/>
            <person name="Arias M.C."/>
            <person name="Ball S.G."/>
            <person name="Gile G.H."/>
            <person name="Hirakawa Y."/>
            <person name="Hopkins J.F."/>
            <person name="Kuo A."/>
            <person name="Rensing S.A."/>
            <person name="Schmutz J."/>
            <person name="Symeonidi A."/>
            <person name="Elias M."/>
            <person name="Eveleigh R.J."/>
            <person name="Herman E.K."/>
            <person name="Klute M.J."/>
            <person name="Nakayama T."/>
            <person name="Obornik M."/>
            <person name="Reyes-Prieto A."/>
            <person name="Armbrust E.V."/>
            <person name="Aves S.J."/>
            <person name="Beiko R.G."/>
            <person name="Coutinho P."/>
            <person name="Dacks J.B."/>
            <person name="Durnford D.G."/>
            <person name="Fast N.M."/>
            <person name="Green B.R."/>
            <person name="Grisdale C.J."/>
            <person name="Hempel F."/>
            <person name="Henrissat B."/>
            <person name="Hoppner M.P."/>
            <person name="Ishida K."/>
            <person name="Kim E."/>
            <person name="Koreny L."/>
            <person name="Kroth P.G."/>
            <person name="Liu Y."/>
            <person name="Malik S.B."/>
            <person name="Maier U.G."/>
            <person name="McRose D."/>
            <person name="Mock T."/>
            <person name="Neilson J.A."/>
            <person name="Onodera N.T."/>
            <person name="Poole A.M."/>
            <person name="Pritham E.J."/>
            <person name="Richards T.A."/>
            <person name="Rocap G."/>
            <person name="Roy S.W."/>
            <person name="Sarai C."/>
            <person name="Schaack S."/>
            <person name="Shirato S."/>
            <person name="Slamovits C.H."/>
            <person name="Spencer D.F."/>
            <person name="Suzuki S."/>
            <person name="Worden A.Z."/>
            <person name="Zauner S."/>
            <person name="Barry K."/>
            <person name="Bell C."/>
            <person name="Bharti A.K."/>
            <person name="Crow J.A."/>
            <person name="Grimwood J."/>
            <person name="Kramer R."/>
            <person name="Lindquist E."/>
            <person name="Lucas S."/>
            <person name="Salamov A."/>
            <person name="McFadden G.I."/>
            <person name="Lane C.E."/>
            <person name="Keeling P.J."/>
            <person name="Gray M.W."/>
            <person name="Grigoriev I.V."/>
            <person name="Archibald J.M."/>
        </authorList>
    </citation>
    <scope>NUCLEOTIDE SEQUENCE</scope>
    <source>
        <strain evidence="13 15">CCMP2712</strain>
    </source>
</reference>
<dbReference type="EC" id="2.4.2.31" evidence="10"/>
<dbReference type="SUPFAM" id="SSF47473">
    <property type="entry name" value="EF-hand"/>
    <property type="match status" value="1"/>
</dbReference>
<dbReference type="Gene3D" id="3.90.176.10">
    <property type="entry name" value="Toxin ADP-ribosyltransferase, Chain A, domain 1"/>
    <property type="match status" value="1"/>
</dbReference>
<protein>
    <recommendedName>
        <fullName evidence="10">NAD(P)(+)--arginine ADP-ribosyltransferase</fullName>
        <ecNumber evidence="10">2.4.2.31</ecNumber>
    </recommendedName>
    <alternativeName>
        <fullName evidence="10">Mono(ADP-ribosyl)transferase</fullName>
    </alternativeName>
</protein>
<feature type="compositionally biased region" description="Acidic residues" evidence="11">
    <location>
        <begin position="1201"/>
        <end position="1211"/>
    </location>
</feature>
<evidence type="ECO:0000256" key="2">
    <source>
        <dbReference type="ARBA" id="ARBA00022676"/>
    </source>
</evidence>
<feature type="region of interest" description="Disordered" evidence="11">
    <location>
        <begin position="1198"/>
        <end position="1236"/>
    </location>
</feature>
<dbReference type="Pfam" id="PF12796">
    <property type="entry name" value="Ank_2"/>
    <property type="match status" value="4"/>
</dbReference>
<evidence type="ECO:0000256" key="9">
    <source>
        <dbReference type="PROSITE-ProRule" id="PRU00023"/>
    </source>
</evidence>
<feature type="repeat" description="ANK" evidence="9">
    <location>
        <begin position="748"/>
        <end position="780"/>
    </location>
</feature>
<feature type="repeat" description="ANK" evidence="9">
    <location>
        <begin position="781"/>
        <end position="813"/>
    </location>
</feature>
<keyword evidence="10" id="KW-0520">NAD</keyword>
<dbReference type="EnsemblProtists" id="EKX47156">
    <property type="protein sequence ID" value="EKX47156"/>
    <property type="gene ID" value="GUITHDRAFT_107067"/>
</dbReference>
<dbReference type="PANTHER" id="PTHR24198:SF165">
    <property type="entry name" value="ANKYRIN REPEAT-CONTAINING PROTEIN-RELATED"/>
    <property type="match status" value="1"/>
</dbReference>
<keyword evidence="15" id="KW-1185">Reference proteome</keyword>
<feature type="domain" description="EF-hand" evidence="12">
    <location>
        <begin position="139"/>
        <end position="174"/>
    </location>
</feature>
<feature type="domain" description="EF-hand" evidence="12">
    <location>
        <begin position="107"/>
        <end position="138"/>
    </location>
</feature>
<keyword evidence="3 10" id="KW-0808">Transferase</keyword>
<evidence type="ECO:0000256" key="11">
    <source>
        <dbReference type="SAM" id="MobiDB-lite"/>
    </source>
</evidence>
<dbReference type="PROSITE" id="PS51996">
    <property type="entry name" value="TR_MART"/>
    <property type="match status" value="1"/>
</dbReference>
<dbReference type="Gene3D" id="1.10.238.10">
    <property type="entry name" value="EF-hand"/>
    <property type="match status" value="1"/>
</dbReference>
<comment type="similarity">
    <text evidence="1 10">Belongs to the Arg-specific ADP-ribosyltransferase family.</text>
</comment>
<comment type="catalytic activity">
    <reaction evidence="8 10">
        <text>L-arginyl-[protein] + NAD(+) = N(omega)-(ADP-D-ribosyl)-L-arginyl-[protein] + nicotinamide + H(+)</text>
        <dbReference type="Rhea" id="RHEA:19149"/>
        <dbReference type="Rhea" id="RHEA-COMP:10532"/>
        <dbReference type="Rhea" id="RHEA-COMP:15087"/>
        <dbReference type="ChEBI" id="CHEBI:15378"/>
        <dbReference type="ChEBI" id="CHEBI:17154"/>
        <dbReference type="ChEBI" id="CHEBI:29965"/>
        <dbReference type="ChEBI" id="CHEBI:57540"/>
        <dbReference type="ChEBI" id="CHEBI:142554"/>
        <dbReference type="EC" id="2.4.2.31"/>
    </reaction>
</comment>
<dbReference type="GO" id="GO:0005509">
    <property type="term" value="F:calcium ion binding"/>
    <property type="evidence" value="ECO:0007669"/>
    <property type="project" value="InterPro"/>
</dbReference>
<dbReference type="PANTHER" id="PTHR24198">
    <property type="entry name" value="ANKYRIN REPEAT AND PROTEIN KINASE DOMAIN-CONTAINING PROTEIN"/>
    <property type="match status" value="1"/>
</dbReference>
<accession>L1JF75</accession>
<feature type="repeat" description="ANK" evidence="9">
    <location>
        <begin position="1113"/>
        <end position="1145"/>
    </location>
</feature>
<dbReference type="InterPro" id="IPR000768">
    <property type="entry name" value="ART"/>
</dbReference>
<feature type="repeat" description="ANK" evidence="9">
    <location>
        <begin position="715"/>
        <end position="747"/>
    </location>
</feature>
<keyword evidence="7 9" id="KW-0040">ANK repeat</keyword>
<evidence type="ECO:0000313" key="13">
    <source>
        <dbReference type="EMBL" id="EKX47156.1"/>
    </source>
</evidence>
<organism evidence="13">
    <name type="scientific">Guillardia theta (strain CCMP2712)</name>
    <name type="common">Cryptophyte</name>
    <dbReference type="NCBI Taxonomy" id="905079"/>
    <lineage>
        <taxon>Eukaryota</taxon>
        <taxon>Cryptophyceae</taxon>
        <taxon>Pyrenomonadales</taxon>
        <taxon>Geminigeraceae</taxon>
        <taxon>Guillardia</taxon>
    </lineage>
</organism>
<dbReference type="HOGENOM" id="CLU_260640_0_0_1"/>
<proteinExistence type="inferred from homology"/>
<dbReference type="InterPro" id="IPR018247">
    <property type="entry name" value="EF_Hand_1_Ca_BS"/>
</dbReference>
<evidence type="ECO:0000256" key="6">
    <source>
        <dbReference type="ARBA" id="ARBA00022837"/>
    </source>
</evidence>
<dbReference type="GeneID" id="17303766"/>
<evidence type="ECO:0000256" key="8">
    <source>
        <dbReference type="ARBA" id="ARBA00047597"/>
    </source>
</evidence>
<dbReference type="GO" id="GO:0016779">
    <property type="term" value="F:nucleotidyltransferase activity"/>
    <property type="evidence" value="ECO:0007669"/>
    <property type="project" value="UniProtKB-KW"/>
</dbReference>
<dbReference type="RefSeq" id="XP_005834136.1">
    <property type="nucleotide sequence ID" value="XM_005834079.1"/>
</dbReference>
<feature type="region of interest" description="Disordered" evidence="11">
    <location>
        <begin position="11"/>
        <end position="31"/>
    </location>
</feature>
<dbReference type="Gene3D" id="1.25.40.20">
    <property type="entry name" value="Ankyrin repeat-containing domain"/>
    <property type="match status" value="4"/>
</dbReference>
<evidence type="ECO:0000256" key="3">
    <source>
        <dbReference type="ARBA" id="ARBA00022679"/>
    </source>
</evidence>
<evidence type="ECO:0000256" key="4">
    <source>
        <dbReference type="ARBA" id="ARBA00022695"/>
    </source>
</evidence>
<dbReference type="CDD" id="cd00051">
    <property type="entry name" value="EFh"/>
    <property type="match status" value="1"/>
</dbReference>
<dbReference type="PROSITE" id="PS00018">
    <property type="entry name" value="EF_HAND_1"/>
    <property type="match status" value="2"/>
</dbReference>
<dbReference type="InterPro" id="IPR002048">
    <property type="entry name" value="EF_hand_dom"/>
</dbReference>
<dbReference type="KEGG" id="gtt:GUITHDRAFT_107067"/>
<dbReference type="Pfam" id="PF00023">
    <property type="entry name" value="Ank"/>
    <property type="match status" value="2"/>
</dbReference>
<keyword evidence="4" id="KW-0548">Nucleotidyltransferase</keyword>
<evidence type="ECO:0000259" key="12">
    <source>
        <dbReference type="PROSITE" id="PS50222"/>
    </source>
</evidence>
<evidence type="ECO:0000313" key="15">
    <source>
        <dbReference type="Proteomes" id="UP000011087"/>
    </source>
</evidence>
<feature type="region of interest" description="Disordered" evidence="11">
    <location>
        <begin position="47"/>
        <end position="87"/>
    </location>
</feature>
<dbReference type="SUPFAM" id="SSF48403">
    <property type="entry name" value="Ankyrin repeat"/>
    <property type="match status" value="2"/>
</dbReference>
<name>L1JF75_GUITC</name>
<evidence type="ECO:0000313" key="14">
    <source>
        <dbReference type="EnsemblProtists" id="EKX47156"/>
    </source>
</evidence>
<evidence type="ECO:0000256" key="1">
    <source>
        <dbReference type="ARBA" id="ARBA00009558"/>
    </source>
</evidence>